<evidence type="ECO:0000256" key="1">
    <source>
        <dbReference type="ARBA" id="ARBA00022723"/>
    </source>
</evidence>
<gene>
    <name evidence="6" type="ORF">HAX54_018232</name>
</gene>
<keyword evidence="7" id="KW-1185">Reference proteome</keyword>
<evidence type="ECO:0000259" key="5">
    <source>
        <dbReference type="PROSITE" id="PS50966"/>
    </source>
</evidence>
<dbReference type="SMART" id="SM00575">
    <property type="entry name" value="ZnF_PMZ"/>
    <property type="match status" value="1"/>
</dbReference>
<dbReference type="PROSITE" id="PS50966">
    <property type="entry name" value="ZF_SWIM"/>
    <property type="match status" value="1"/>
</dbReference>
<dbReference type="Proteomes" id="UP000823775">
    <property type="component" value="Unassembled WGS sequence"/>
</dbReference>
<comment type="caution">
    <text evidence="6">The sequence shown here is derived from an EMBL/GenBank/DDBJ whole genome shotgun (WGS) entry which is preliminary data.</text>
</comment>
<sequence>MMRKNNSTLLMKKTEMQLALLTGTPFSDLDRPIIMVYATFLKLKYRGVLFIAVAKDGNNNIFPLAFVENVTIVKYVVTDEGLQFNMDLKNMTCDCLEFQTAKLSCTHAMEVIDKRSFPKSIYCSNWFKKKARQKTYKGEISSVGNEDSWTITEVVMGINIIL</sequence>
<accession>A0ABS8UM72</accession>
<reference evidence="6 7" key="1">
    <citation type="journal article" date="2021" name="BMC Genomics">
        <title>Datura genome reveals duplications of psychoactive alkaloid biosynthetic genes and high mutation rate following tissue culture.</title>
        <authorList>
            <person name="Rajewski A."/>
            <person name="Carter-House D."/>
            <person name="Stajich J."/>
            <person name="Litt A."/>
        </authorList>
    </citation>
    <scope>NUCLEOTIDE SEQUENCE [LARGE SCALE GENOMIC DNA]</scope>
    <source>
        <strain evidence="6">AR-01</strain>
    </source>
</reference>
<keyword evidence="1" id="KW-0479">Metal-binding</keyword>
<evidence type="ECO:0000256" key="2">
    <source>
        <dbReference type="ARBA" id="ARBA00022771"/>
    </source>
</evidence>
<proteinExistence type="predicted"/>
<dbReference type="EMBL" id="JACEIK010002239">
    <property type="protein sequence ID" value="MCD9559904.1"/>
    <property type="molecule type" value="Genomic_DNA"/>
</dbReference>
<evidence type="ECO:0000313" key="7">
    <source>
        <dbReference type="Proteomes" id="UP000823775"/>
    </source>
</evidence>
<dbReference type="PANTHER" id="PTHR31973:SF195">
    <property type="entry name" value="MUDR FAMILY TRANSPOSASE"/>
    <property type="match status" value="1"/>
</dbReference>
<organism evidence="6 7">
    <name type="scientific">Datura stramonium</name>
    <name type="common">Jimsonweed</name>
    <name type="synonym">Common thornapple</name>
    <dbReference type="NCBI Taxonomy" id="4076"/>
    <lineage>
        <taxon>Eukaryota</taxon>
        <taxon>Viridiplantae</taxon>
        <taxon>Streptophyta</taxon>
        <taxon>Embryophyta</taxon>
        <taxon>Tracheophyta</taxon>
        <taxon>Spermatophyta</taxon>
        <taxon>Magnoliopsida</taxon>
        <taxon>eudicotyledons</taxon>
        <taxon>Gunneridae</taxon>
        <taxon>Pentapetalae</taxon>
        <taxon>asterids</taxon>
        <taxon>lamiids</taxon>
        <taxon>Solanales</taxon>
        <taxon>Solanaceae</taxon>
        <taxon>Solanoideae</taxon>
        <taxon>Datureae</taxon>
        <taxon>Datura</taxon>
    </lineage>
</organism>
<keyword evidence="3" id="KW-0862">Zinc</keyword>
<evidence type="ECO:0000256" key="4">
    <source>
        <dbReference type="PROSITE-ProRule" id="PRU00325"/>
    </source>
</evidence>
<dbReference type="PANTHER" id="PTHR31973">
    <property type="entry name" value="POLYPROTEIN, PUTATIVE-RELATED"/>
    <property type="match status" value="1"/>
</dbReference>
<protein>
    <recommendedName>
        <fullName evidence="5">SWIM-type domain-containing protein</fullName>
    </recommendedName>
</protein>
<evidence type="ECO:0000256" key="3">
    <source>
        <dbReference type="ARBA" id="ARBA00022833"/>
    </source>
</evidence>
<keyword evidence="2 4" id="KW-0863">Zinc-finger</keyword>
<evidence type="ECO:0000313" key="6">
    <source>
        <dbReference type="EMBL" id="MCD9559904.1"/>
    </source>
</evidence>
<feature type="domain" description="SWIM-type" evidence="5">
    <location>
        <begin position="84"/>
        <end position="116"/>
    </location>
</feature>
<name>A0ABS8UM72_DATST</name>
<dbReference type="InterPro" id="IPR006564">
    <property type="entry name" value="Znf_PMZ"/>
</dbReference>
<dbReference type="InterPro" id="IPR007527">
    <property type="entry name" value="Znf_SWIM"/>
</dbReference>